<name>A0ACC5ZVN0_9RHOB</name>
<proteinExistence type="predicted"/>
<keyword evidence="1" id="KW-0969">Cilium</keyword>
<protein>
    <submittedName>
        <fullName evidence="1">Flagellar biosynthetic protein FliR</fullName>
    </submittedName>
</protein>
<keyword evidence="2" id="KW-1185">Reference proteome</keyword>
<sequence>MIDQAASILGLSQLALWHGFVVFLRVGALVTLLPGFGETAVPLRIKLGLALAFTVPVAVAIDPFAGVPDWPDLAWLLITEPLSGALLGVSLRLFVLGLSTAGSIAAQSTSLAQIFATAGGDPQPAMAHMLVIAGLALAMMAGLHTKAVIFVILSYDMFPPARLPDAETVSTWGVGLVSKVFALGFMLAVPFVIVSVLYNLTLGVINRAMPQLMVAFVGAPVITFGGLALLMLLSPLMLQVWLAAIDGFLLVPHEVAR</sequence>
<keyword evidence="1" id="KW-0966">Cell projection</keyword>
<reference evidence="1" key="1">
    <citation type="submission" date="2022-06" db="EMBL/GenBank/DDBJ databases">
        <title>Lutimaribacter sp. EGI FJ00013, a novel bacterium isolated from a salt lake sediment enrichment.</title>
        <authorList>
            <person name="Gao L."/>
            <person name="Fang B.-Z."/>
            <person name="Li W.-J."/>
        </authorList>
    </citation>
    <scope>NUCLEOTIDE SEQUENCE</scope>
    <source>
        <strain evidence="1">EGI FJ00013</strain>
    </source>
</reference>
<accession>A0ACC5ZVN0</accession>
<organism evidence="1 2">
    <name type="scientific">Lutimaribacter degradans</name>
    <dbReference type="NCBI Taxonomy" id="2945989"/>
    <lineage>
        <taxon>Bacteria</taxon>
        <taxon>Pseudomonadati</taxon>
        <taxon>Pseudomonadota</taxon>
        <taxon>Alphaproteobacteria</taxon>
        <taxon>Rhodobacterales</taxon>
        <taxon>Roseobacteraceae</taxon>
        <taxon>Lutimaribacter</taxon>
    </lineage>
</organism>
<evidence type="ECO:0000313" key="1">
    <source>
        <dbReference type="EMBL" id="MCM2561905.1"/>
    </source>
</evidence>
<dbReference type="Proteomes" id="UP001203036">
    <property type="component" value="Unassembled WGS sequence"/>
</dbReference>
<evidence type="ECO:0000313" key="2">
    <source>
        <dbReference type="Proteomes" id="UP001203036"/>
    </source>
</evidence>
<gene>
    <name evidence="1" type="ORF">M8744_07100</name>
</gene>
<comment type="caution">
    <text evidence="1">The sequence shown here is derived from an EMBL/GenBank/DDBJ whole genome shotgun (WGS) entry which is preliminary data.</text>
</comment>
<dbReference type="EMBL" id="JAMQGO010000003">
    <property type="protein sequence ID" value="MCM2561905.1"/>
    <property type="molecule type" value="Genomic_DNA"/>
</dbReference>
<keyword evidence="1" id="KW-0282">Flagellum</keyword>